<evidence type="ECO:0000313" key="2">
    <source>
        <dbReference type="EMBL" id="WXB20316.1"/>
    </source>
</evidence>
<dbReference type="InterPro" id="IPR036291">
    <property type="entry name" value="NAD(P)-bd_dom_sf"/>
</dbReference>
<dbReference type="InterPro" id="IPR002347">
    <property type="entry name" value="SDR_fam"/>
</dbReference>
<comment type="similarity">
    <text evidence="1">Belongs to the short-chain dehydrogenases/reductases (SDR) family.</text>
</comment>
<dbReference type="PANTHER" id="PTHR42879:SF2">
    <property type="entry name" value="3-OXOACYL-[ACYL-CARRIER-PROTEIN] REDUCTASE FABG"/>
    <property type="match status" value="1"/>
</dbReference>
<dbReference type="Proteomes" id="UP001370348">
    <property type="component" value="Chromosome"/>
</dbReference>
<proteinExistence type="inferred from homology"/>
<gene>
    <name evidence="2" type="ORF">LZC94_41635</name>
</gene>
<dbReference type="EMBL" id="CP089984">
    <property type="protein sequence ID" value="WXB20316.1"/>
    <property type="molecule type" value="Genomic_DNA"/>
</dbReference>
<dbReference type="PANTHER" id="PTHR42879">
    <property type="entry name" value="3-OXOACYL-(ACYL-CARRIER-PROTEIN) REDUCTASE"/>
    <property type="match status" value="1"/>
</dbReference>
<dbReference type="PROSITE" id="PS00061">
    <property type="entry name" value="ADH_SHORT"/>
    <property type="match status" value="1"/>
</dbReference>
<reference evidence="2 3" key="1">
    <citation type="submission" date="2021-12" db="EMBL/GenBank/DDBJ databases">
        <title>Discovery of the Pendulisporaceae a myxobacterial family with distinct sporulation behavior and unique specialized metabolism.</title>
        <authorList>
            <person name="Garcia R."/>
            <person name="Popoff A."/>
            <person name="Bader C.D."/>
            <person name="Loehr J."/>
            <person name="Walesch S."/>
            <person name="Walt C."/>
            <person name="Boldt J."/>
            <person name="Bunk B."/>
            <person name="Haeckl F.J.F.P.J."/>
            <person name="Gunesch A.P."/>
            <person name="Birkelbach J."/>
            <person name="Nuebel U."/>
            <person name="Pietschmann T."/>
            <person name="Bach T."/>
            <person name="Mueller R."/>
        </authorList>
    </citation>
    <scope>NUCLEOTIDE SEQUENCE [LARGE SCALE GENOMIC DNA]</scope>
    <source>
        <strain evidence="2 3">MSr11954</strain>
    </source>
</reference>
<name>A0ABZ2MCU7_9BACT</name>
<dbReference type="Pfam" id="PF13561">
    <property type="entry name" value="adh_short_C2"/>
    <property type="match status" value="1"/>
</dbReference>
<dbReference type="NCBIfam" id="NF009093">
    <property type="entry name" value="PRK12429.1"/>
    <property type="match status" value="1"/>
</dbReference>
<dbReference type="InterPro" id="IPR011294">
    <property type="entry name" value="3-OHbutyrate_DH"/>
</dbReference>
<dbReference type="NCBIfam" id="TIGR01963">
    <property type="entry name" value="PHB_DH"/>
    <property type="match status" value="1"/>
</dbReference>
<dbReference type="GO" id="GO:0003858">
    <property type="term" value="F:3-hydroxybutyrate dehydrogenase activity"/>
    <property type="evidence" value="ECO:0007669"/>
    <property type="project" value="UniProtKB-EC"/>
</dbReference>
<organism evidence="2 3">
    <name type="scientific">Pendulispora albinea</name>
    <dbReference type="NCBI Taxonomy" id="2741071"/>
    <lineage>
        <taxon>Bacteria</taxon>
        <taxon>Pseudomonadati</taxon>
        <taxon>Myxococcota</taxon>
        <taxon>Myxococcia</taxon>
        <taxon>Myxococcales</taxon>
        <taxon>Sorangiineae</taxon>
        <taxon>Pendulisporaceae</taxon>
        <taxon>Pendulispora</taxon>
    </lineage>
</organism>
<sequence>MPAAQRLSSLHRRRVLVTGAASGIGLAVARELAARGAVLLLCDLPGEALTRAAAEIPNACALPADLSRREQVFELAREAGEVDVLVNSAGIQRVAPVERFDPAAWDLIQAVMLTAPFLLIRALVSGMYERSWGRIINVSSVHGLIASPYKSAYVAAKHGLMGLTKTVALEAGGRATNVTVNAVCPSYVRTPLVDRQIADQARLANITEEAVLEQVLLVRNAVKRLIEPEDVAAAVAFLCSEEAWSITGAAFTMDGGWLAH</sequence>
<keyword evidence="2" id="KW-0560">Oxidoreductase</keyword>
<dbReference type="PRINTS" id="PR00080">
    <property type="entry name" value="SDRFAMILY"/>
</dbReference>
<keyword evidence="3" id="KW-1185">Reference proteome</keyword>
<dbReference type="Gene3D" id="3.40.50.720">
    <property type="entry name" value="NAD(P)-binding Rossmann-like Domain"/>
    <property type="match status" value="1"/>
</dbReference>
<evidence type="ECO:0000256" key="1">
    <source>
        <dbReference type="ARBA" id="ARBA00006484"/>
    </source>
</evidence>
<dbReference type="PRINTS" id="PR00081">
    <property type="entry name" value="GDHRDH"/>
</dbReference>
<dbReference type="EC" id="1.1.1.30" evidence="2"/>
<dbReference type="SUPFAM" id="SSF51735">
    <property type="entry name" value="NAD(P)-binding Rossmann-fold domains"/>
    <property type="match status" value="1"/>
</dbReference>
<dbReference type="InterPro" id="IPR050259">
    <property type="entry name" value="SDR"/>
</dbReference>
<accession>A0ABZ2MCU7</accession>
<protein>
    <submittedName>
        <fullName evidence="2">3-hydroxybutyrate dehydrogenase</fullName>
        <ecNumber evidence="2">1.1.1.30</ecNumber>
    </submittedName>
</protein>
<evidence type="ECO:0000313" key="3">
    <source>
        <dbReference type="Proteomes" id="UP001370348"/>
    </source>
</evidence>
<dbReference type="RefSeq" id="WP_394829913.1">
    <property type="nucleotide sequence ID" value="NZ_CP089984.1"/>
</dbReference>
<dbReference type="InterPro" id="IPR020904">
    <property type="entry name" value="Sc_DH/Rdtase_CS"/>
</dbReference>